<gene>
    <name evidence="1" type="ORF">MJO28_005107</name>
</gene>
<comment type="caution">
    <text evidence="1">The sequence shown here is derived from an EMBL/GenBank/DDBJ whole genome shotgun (WGS) entry which is preliminary data.</text>
</comment>
<dbReference type="EMBL" id="CM045869">
    <property type="protein sequence ID" value="KAI7954707.1"/>
    <property type="molecule type" value="Genomic_DNA"/>
</dbReference>
<reference evidence="2" key="1">
    <citation type="journal article" date="2018" name="BMC Genomics">
        <title>Genomic insights into host adaptation between the wheat stripe rust pathogen (Puccinia striiformis f. sp. tritici) and the barley stripe rust pathogen (Puccinia striiformis f. sp. hordei).</title>
        <authorList>
            <person name="Xia C."/>
            <person name="Wang M."/>
            <person name="Yin C."/>
            <person name="Cornejo O.E."/>
            <person name="Hulbert S.H."/>
            <person name="Chen X."/>
        </authorList>
    </citation>
    <scope>NUCLEOTIDE SEQUENCE [LARGE SCALE GENOMIC DNA]</scope>
    <source>
        <strain evidence="2">93-210</strain>
    </source>
</reference>
<accession>A0ACC0EJ55</accession>
<name>A0ACC0EJ55_9BASI</name>
<dbReference type="Proteomes" id="UP001060170">
    <property type="component" value="Chromosome 5"/>
</dbReference>
<proteinExistence type="predicted"/>
<reference evidence="2" key="2">
    <citation type="journal article" date="2018" name="Mol. Plant Microbe Interact.">
        <title>Genome sequence resources for the wheat stripe rust pathogen (Puccinia striiformis f. sp. tritici) and the barley stripe rust pathogen (Puccinia striiformis f. sp. hordei).</title>
        <authorList>
            <person name="Xia C."/>
            <person name="Wang M."/>
            <person name="Yin C."/>
            <person name="Cornejo O.E."/>
            <person name="Hulbert S.H."/>
            <person name="Chen X."/>
        </authorList>
    </citation>
    <scope>NUCLEOTIDE SEQUENCE [LARGE SCALE GENOMIC DNA]</scope>
    <source>
        <strain evidence="2">93-210</strain>
    </source>
</reference>
<organism evidence="1 2">
    <name type="scientific">Puccinia striiformis f. sp. tritici</name>
    <dbReference type="NCBI Taxonomy" id="168172"/>
    <lineage>
        <taxon>Eukaryota</taxon>
        <taxon>Fungi</taxon>
        <taxon>Dikarya</taxon>
        <taxon>Basidiomycota</taxon>
        <taxon>Pucciniomycotina</taxon>
        <taxon>Pucciniomycetes</taxon>
        <taxon>Pucciniales</taxon>
        <taxon>Pucciniaceae</taxon>
        <taxon>Puccinia</taxon>
    </lineage>
</organism>
<evidence type="ECO:0000313" key="2">
    <source>
        <dbReference type="Proteomes" id="UP001060170"/>
    </source>
</evidence>
<reference evidence="1 2" key="3">
    <citation type="journal article" date="2022" name="Microbiol. Spectr.">
        <title>Folding features and dynamics of 3D genome architecture in plant fungal pathogens.</title>
        <authorList>
            <person name="Xia C."/>
        </authorList>
    </citation>
    <scope>NUCLEOTIDE SEQUENCE [LARGE SCALE GENOMIC DNA]</scope>
    <source>
        <strain evidence="1 2">93-210</strain>
    </source>
</reference>
<keyword evidence="2" id="KW-1185">Reference proteome</keyword>
<protein>
    <submittedName>
        <fullName evidence="1">Uncharacterized protein</fullName>
    </submittedName>
</protein>
<sequence length="83" mass="9829">MESREWAKERGYTLAYLTNIFEDIQNQPSRAPDTKFVEGFDKVWRKKTLILKDRAGPSGKQFRYMEKKQLHLFLVIHVTLTSP</sequence>
<evidence type="ECO:0000313" key="1">
    <source>
        <dbReference type="EMBL" id="KAI7954707.1"/>
    </source>
</evidence>